<evidence type="ECO:0000256" key="7">
    <source>
        <dbReference type="ARBA" id="ARBA00023163"/>
    </source>
</evidence>
<keyword evidence="10" id="KW-1185">Reference proteome</keyword>
<feature type="domain" description="HTH gntR-type" evidence="8">
    <location>
        <begin position="13"/>
        <end position="81"/>
    </location>
</feature>
<accession>A0A221MCE6</accession>
<dbReference type="PROSITE" id="PS50949">
    <property type="entry name" value="HTH_GNTR"/>
    <property type="match status" value="1"/>
</dbReference>
<dbReference type="Proteomes" id="UP000204391">
    <property type="component" value="Chromosome"/>
</dbReference>
<evidence type="ECO:0000256" key="1">
    <source>
        <dbReference type="ARBA" id="ARBA00001933"/>
    </source>
</evidence>
<evidence type="ECO:0000256" key="5">
    <source>
        <dbReference type="ARBA" id="ARBA00023015"/>
    </source>
</evidence>
<dbReference type="AlphaFoldDB" id="A0A221MCE6"/>
<evidence type="ECO:0000256" key="3">
    <source>
        <dbReference type="ARBA" id="ARBA00022576"/>
    </source>
</evidence>
<dbReference type="InterPro" id="IPR051446">
    <property type="entry name" value="HTH_trans_reg/aminotransferase"/>
</dbReference>
<dbReference type="GO" id="GO:0003700">
    <property type="term" value="F:DNA-binding transcription factor activity"/>
    <property type="evidence" value="ECO:0007669"/>
    <property type="project" value="InterPro"/>
</dbReference>
<keyword evidence="3" id="KW-0808">Transferase</keyword>
<gene>
    <name evidence="9" type="ORF">CFK40_10205</name>
</gene>
<dbReference type="GO" id="GO:0030170">
    <property type="term" value="F:pyridoxal phosphate binding"/>
    <property type="evidence" value="ECO:0007669"/>
    <property type="project" value="InterPro"/>
</dbReference>
<dbReference type="PANTHER" id="PTHR46577">
    <property type="entry name" value="HTH-TYPE TRANSCRIPTIONAL REGULATORY PROTEIN GABR"/>
    <property type="match status" value="1"/>
</dbReference>
<dbReference type="InterPro" id="IPR036390">
    <property type="entry name" value="WH_DNA-bd_sf"/>
</dbReference>
<keyword evidence="7" id="KW-0804">Transcription</keyword>
<keyword evidence="5" id="KW-0805">Transcription regulation</keyword>
<evidence type="ECO:0000256" key="2">
    <source>
        <dbReference type="ARBA" id="ARBA00005384"/>
    </source>
</evidence>
<organism evidence="9 10">
    <name type="scientific">Virgibacillus necropolis</name>
    <dbReference type="NCBI Taxonomy" id="163877"/>
    <lineage>
        <taxon>Bacteria</taxon>
        <taxon>Bacillati</taxon>
        <taxon>Bacillota</taxon>
        <taxon>Bacilli</taxon>
        <taxon>Bacillales</taxon>
        <taxon>Bacillaceae</taxon>
        <taxon>Virgibacillus</taxon>
    </lineage>
</organism>
<dbReference type="InterPro" id="IPR000524">
    <property type="entry name" value="Tscrpt_reg_HTH_GntR"/>
</dbReference>
<comment type="similarity">
    <text evidence="2">In the C-terminal section; belongs to the class-I pyridoxal-phosphate-dependent aminotransferase family.</text>
</comment>
<evidence type="ECO:0000313" key="10">
    <source>
        <dbReference type="Proteomes" id="UP000204391"/>
    </source>
</evidence>
<keyword evidence="6" id="KW-0238">DNA-binding</keyword>
<dbReference type="Gene3D" id="3.40.640.10">
    <property type="entry name" value="Type I PLP-dependent aspartate aminotransferase-like (Major domain)"/>
    <property type="match status" value="1"/>
</dbReference>
<dbReference type="SUPFAM" id="SSF53383">
    <property type="entry name" value="PLP-dependent transferases"/>
    <property type="match status" value="1"/>
</dbReference>
<evidence type="ECO:0000256" key="4">
    <source>
        <dbReference type="ARBA" id="ARBA00022898"/>
    </source>
</evidence>
<dbReference type="GO" id="GO:0003677">
    <property type="term" value="F:DNA binding"/>
    <property type="evidence" value="ECO:0007669"/>
    <property type="project" value="UniProtKB-KW"/>
</dbReference>
<evidence type="ECO:0000259" key="8">
    <source>
        <dbReference type="PROSITE" id="PS50949"/>
    </source>
</evidence>
<dbReference type="Gene3D" id="1.10.10.10">
    <property type="entry name" value="Winged helix-like DNA-binding domain superfamily/Winged helix DNA-binding domain"/>
    <property type="match status" value="1"/>
</dbReference>
<evidence type="ECO:0000313" key="9">
    <source>
        <dbReference type="EMBL" id="ASN05358.1"/>
    </source>
</evidence>
<sequence>MIKFYIDKVNNSKPIYKQIYEKLKGFISEHTINAGDKLPSKRQMASDLMVSINSVATAYEQLLAEGYIYTIERRGYFVEDIGNFINKYPLNKYQLPEHLRETSNHKEGWLSLSHITTDCSMFPFHEWTKSQQKAINVFRDELSQITHPQGPLAVRKTISHMIALTRGVICEPEQIVIGTGTQPLIHHLMGVQPSNTKIAVENPGYSRIFQLLKSLKFEISPIALDKEGIDFKEVKVSNPNFLFVTPSHQFPTGIIMPISRRVELLNWAAMRGNRYIIEDDYDSEFKYGTDNIPSLQSLDQNHSVIYVGSFSKTLLPSFRISYMVLPPSLLELYRYYFSDWQGSNSLHLYTLHYFIQNGEYAKHIKRMNQHYNKKRKHLIKELRSRFQDKVHIKDVPAGLHFSAEFNTDKSYEEIDVNAQQEKLEIFTIKRFLLGNEVSNRKNIKLVIGFASIKQEDIVEAVERLYHVIC</sequence>
<dbReference type="CDD" id="cd07377">
    <property type="entry name" value="WHTH_GntR"/>
    <property type="match status" value="1"/>
</dbReference>
<dbReference type="InterPro" id="IPR015421">
    <property type="entry name" value="PyrdxlP-dep_Trfase_major"/>
</dbReference>
<comment type="cofactor">
    <cofactor evidence="1">
        <name>pyridoxal 5'-phosphate</name>
        <dbReference type="ChEBI" id="CHEBI:597326"/>
    </cofactor>
</comment>
<dbReference type="PANTHER" id="PTHR46577:SF1">
    <property type="entry name" value="HTH-TYPE TRANSCRIPTIONAL REGULATORY PROTEIN GABR"/>
    <property type="match status" value="1"/>
</dbReference>
<dbReference type="Pfam" id="PF00155">
    <property type="entry name" value="Aminotran_1_2"/>
    <property type="match status" value="1"/>
</dbReference>
<dbReference type="KEGG" id="vne:CFK40_10205"/>
<name>A0A221MCE6_9BACI</name>
<dbReference type="OrthoDB" id="9808770at2"/>
<dbReference type="CDD" id="cd00609">
    <property type="entry name" value="AAT_like"/>
    <property type="match status" value="1"/>
</dbReference>
<keyword evidence="4" id="KW-0663">Pyridoxal phosphate</keyword>
<evidence type="ECO:0000256" key="6">
    <source>
        <dbReference type="ARBA" id="ARBA00023125"/>
    </source>
</evidence>
<protein>
    <submittedName>
        <fullName evidence="9">GntR family transcriptional regulator</fullName>
    </submittedName>
</protein>
<keyword evidence="3" id="KW-0032">Aminotransferase</keyword>
<dbReference type="RefSeq" id="WP_089532208.1">
    <property type="nucleotide sequence ID" value="NZ_CP022437.1"/>
</dbReference>
<dbReference type="InterPro" id="IPR036388">
    <property type="entry name" value="WH-like_DNA-bd_sf"/>
</dbReference>
<dbReference type="SMART" id="SM00345">
    <property type="entry name" value="HTH_GNTR"/>
    <property type="match status" value="1"/>
</dbReference>
<dbReference type="EMBL" id="CP022437">
    <property type="protein sequence ID" value="ASN05358.1"/>
    <property type="molecule type" value="Genomic_DNA"/>
</dbReference>
<reference evidence="9 10" key="1">
    <citation type="journal article" date="2003" name="Int. J. Syst. Evol. Microbiol.">
        <title>Virgibacillus carmonensis sp. nov., Virgibacillus necropolis sp. nov. and Virgibacillus picturae sp. nov., three novel species isolated from deteriorated mural paintings, transfer of the species of the genus salibacillus to Virgibacillus, as Virgibacillus marismortui comb. nov. and Virgibacillus salexigens comb. nov., and emended description of the genus Virgibacillus.</title>
        <authorList>
            <person name="Heyrman J."/>
            <person name="Logan N.A."/>
            <person name="Busse H.J."/>
            <person name="Balcaen A."/>
            <person name="Lebbe L."/>
            <person name="Rodriguez-Diaz M."/>
            <person name="Swings J."/>
            <person name="De Vos P."/>
        </authorList>
    </citation>
    <scope>NUCLEOTIDE SEQUENCE [LARGE SCALE GENOMIC DNA]</scope>
    <source>
        <strain evidence="9 10">LMG 19488</strain>
    </source>
</reference>
<dbReference type="SUPFAM" id="SSF46785">
    <property type="entry name" value="Winged helix' DNA-binding domain"/>
    <property type="match status" value="1"/>
</dbReference>
<dbReference type="Pfam" id="PF00392">
    <property type="entry name" value="GntR"/>
    <property type="match status" value="1"/>
</dbReference>
<dbReference type="InterPro" id="IPR004839">
    <property type="entry name" value="Aminotransferase_I/II_large"/>
</dbReference>
<dbReference type="GO" id="GO:0008483">
    <property type="term" value="F:transaminase activity"/>
    <property type="evidence" value="ECO:0007669"/>
    <property type="project" value="UniProtKB-KW"/>
</dbReference>
<dbReference type="InterPro" id="IPR015424">
    <property type="entry name" value="PyrdxlP-dep_Trfase"/>
</dbReference>
<proteinExistence type="inferred from homology"/>